<evidence type="ECO:0000313" key="3">
    <source>
        <dbReference type="Ensembl" id="ENSAOCP00000032687.1"/>
    </source>
</evidence>
<dbReference type="Ensembl" id="ENSAOCT00000062105.1">
    <property type="protein sequence ID" value="ENSAOCP00000032687.1"/>
    <property type="gene ID" value="ENSAOCG00000029485.1"/>
</dbReference>
<feature type="coiled-coil region" evidence="1">
    <location>
        <begin position="267"/>
        <end position="301"/>
    </location>
</feature>
<feature type="region of interest" description="Disordered" evidence="2">
    <location>
        <begin position="1040"/>
        <end position="1068"/>
    </location>
</feature>
<feature type="region of interest" description="Disordered" evidence="2">
    <location>
        <begin position="818"/>
        <end position="842"/>
    </location>
</feature>
<keyword evidence="1" id="KW-0175">Coiled coil</keyword>
<keyword evidence="4" id="KW-1185">Reference proteome</keyword>
<feature type="coiled-coil region" evidence="1">
    <location>
        <begin position="337"/>
        <end position="543"/>
    </location>
</feature>
<protein>
    <submittedName>
        <fullName evidence="3">Uncharacterized protein</fullName>
    </submittedName>
</protein>
<accession>A0AAQ5WWK2</accession>
<evidence type="ECO:0000256" key="1">
    <source>
        <dbReference type="SAM" id="Coils"/>
    </source>
</evidence>
<reference evidence="3 4" key="1">
    <citation type="submission" date="2022-01" db="EMBL/GenBank/DDBJ databases">
        <title>A chromosome-scale genome assembly of the false clownfish, Amphiprion ocellaris.</title>
        <authorList>
            <person name="Ryu T."/>
        </authorList>
    </citation>
    <scope>NUCLEOTIDE SEQUENCE [LARGE SCALE GENOMIC DNA]</scope>
</reference>
<organism evidence="3 4">
    <name type="scientific">Amphiprion ocellaris</name>
    <name type="common">Clown anemonefish</name>
    <dbReference type="NCBI Taxonomy" id="80972"/>
    <lineage>
        <taxon>Eukaryota</taxon>
        <taxon>Metazoa</taxon>
        <taxon>Chordata</taxon>
        <taxon>Craniata</taxon>
        <taxon>Vertebrata</taxon>
        <taxon>Euteleostomi</taxon>
        <taxon>Actinopterygii</taxon>
        <taxon>Neopterygii</taxon>
        <taxon>Teleostei</taxon>
        <taxon>Neoteleostei</taxon>
        <taxon>Acanthomorphata</taxon>
        <taxon>Ovalentaria</taxon>
        <taxon>Pomacentridae</taxon>
        <taxon>Amphiprion</taxon>
    </lineage>
</organism>
<reference evidence="3" key="2">
    <citation type="submission" date="2025-08" db="UniProtKB">
        <authorList>
            <consortium name="Ensembl"/>
        </authorList>
    </citation>
    <scope>IDENTIFICATION</scope>
</reference>
<dbReference type="PANTHER" id="PTHR18881">
    <property type="entry name" value="POLYAMINE-MODULATED FACTOR 1-BINDING PROTEIN 1-RELATED"/>
    <property type="match status" value="1"/>
</dbReference>
<dbReference type="InterPro" id="IPR037391">
    <property type="entry name" value="PMF1-bd"/>
</dbReference>
<feature type="coiled-coil region" evidence="1">
    <location>
        <begin position="164"/>
        <end position="206"/>
    </location>
</feature>
<evidence type="ECO:0000256" key="2">
    <source>
        <dbReference type="SAM" id="MobiDB-lite"/>
    </source>
</evidence>
<dbReference type="GeneTree" id="ENSGT00990000205760"/>
<reference evidence="3" key="3">
    <citation type="submission" date="2025-09" db="UniProtKB">
        <authorList>
            <consortium name="Ensembl"/>
        </authorList>
    </citation>
    <scope>IDENTIFICATION</scope>
</reference>
<feature type="coiled-coil region" evidence="1">
    <location>
        <begin position="966"/>
        <end position="993"/>
    </location>
</feature>
<dbReference type="Proteomes" id="UP001501940">
    <property type="component" value="Chromosome 22"/>
</dbReference>
<feature type="compositionally biased region" description="Basic and acidic residues" evidence="2">
    <location>
        <begin position="818"/>
        <end position="828"/>
    </location>
</feature>
<evidence type="ECO:0000313" key="4">
    <source>
        <dbReference type="Proteomes" id="UP001501940"/>
    </source>
</evidence>
<feature type="compositionally biased region" description="Polar residues" evidence="2">
    <location>
        <begin position="1"/>
        <end position="16"/>
    </location>
</feature>
<proteinExistence type="predicted"/>
<feature type="region of interest" description="Disordered" evidence="2">
    <location>
        <begin position="1"/>
        <end position="30"/>
    </location>
</feature>
<sequence>MPATCTQESGENSKVSTEGGDTLNLPSPSGQTELEAADQGLGIDANNIKHLINEFNRLYEQRLKCLEVDAAMSREELQQKKVDFLQSYVNDLTDQNQLLAQTIEDLQREARHKVSSYGMKLHSSDHDLNVSEVNLKTLLLDEFMGPMVHIPHSTGSLVQIASESEDLEIQLQTKDVVISELERELRENLQQKQKTATQVLESTERLVHLQSELSCLQRIHKDNMKEIAEKDICITKLQANIQLLKQEGADTHAQVEAKMVHLKDELCAFFHRRMEEKEARIVQLTEELNGVKQKMKDREDRVRHLDQDVVALRATQDSLMRTLAMKEKHSEQLVQCNAQLKESLATLQSKLQTSECMLSDISETLDQTRISLNTDRQQKDKIQNELHHAGEEVERLQLELTDARITTEKQIQKKEIKLRALVRELTEHKKQLSECQKELLRREKALEKLREETSEQRAKMEDHSRECAHLNQTKDRLEADLALSHKKLHTSHLEVRSRDQFILQLRAEMKAAEQKHQGTQKQVTALEEEARHLNHKVRAREEEACQLSEKLRGIEHLKDQKETEQQQLYGQLQMSQQQKLTVERNLRLYQQSHSHSDEEYLSLSRLRQQLQERCTEQVERLAECEKAILQMKSELERQTQENVGLKQTLAASHRKHLSNRSELEDKVAHLKKEVTCLELELADTQKVQVTVRMQSEEELKEVRRESARRSKEVGVHKGEVQRLQEELQKEEEKMRKAIRENQSLSVSTRQLTQELKELRNKHQVTVEELAACAEEARRMEGCLNEGKLAEEKIRSMAARLEKEVTELRKNLQQAVDQKFKAEREKQDAQDQVNSLRSELEGTRSDNLNLRHESQLVMTNVGLWITEQKASNESLTAQMKAQNKVLLIVTEEKEHLQEANDTLKAEVKRLKEVADEKERDMERFKAQIRDRGIRQDGKTMEKKGCVALNLSKIEDMQTRLQGNLEAIGMLNQQLNALSGENKRLRRQLEEERSMRGQVVQLLPPPPTSQRCSSIHLPLSHRAHPPPSASLPSTSCLPRPLGPETWDPDGILSQTKLSRAGSERPGESQVLGEVFRIRPTAECADSTSLEDVWSGRTSRHLAK</sequence>
<feature type="coiled-coil region" evidence="1">
    <location>
        <begin position="885"/>
        <end position="926"/>
    </location>
</feature>
<name>A0AAQ5WWK2_AMPOC</name>
<dbReference type="GO" id="GO:0007283">
    <property type="term" value="P:spermatogenesis"/>
    <property type="evidence" value="ECO:0007669"/>
    <property type="project" value="TreeGrafter"/>
</dbReference>
<dbReference type="PANTHER" id="PTHR18881:SF2">
    <property type="entry name" value="POLYAMINE-MODULATED FACTOR 1-BINDING PROTEIN 1"/>
    <property type="match status" value="1"/>
</dbReference>
<dbReference type="AlphaFoldDB" id="A0AAQ5WWK2"/>